<evidence type="ECO:0000313" key="1">
    <source>
        <dbReference type="EMBL" id="AEB99851.1"/>
    </source>
</evidence>
<accession>F4EZU4</accession>
<proteinExistence type="predicted"/>
<evidence type="ECO:0000313" key="2">
    <source>
        <dbReference type="Proteomes" id="UP000011124"/>
    </source>
</evidence>
<dbReference type="EMBL" id="CP002637">
    <property type="protein sequence ID" value="AEB99851.1"/>
    <property type="molecule type" value="Genomic_DNA"/>
</dbReference>
<dbReference type="OrthoDB" id="1633476at2"/>
<dbReference type="AlphaFoldDB" id="F4EZU4"/>
<reference evidence="1 2" key="1">
    <citation type="submission" date="2011-04" db="EMBL/GenBank/DDBJ databases">
        <title>The complete genome of Selenomonas sputigena DSM 20758.</title>
        <authorList>
            <consortium name="US DOE Joint Genome Institute (JGI-PGF)"/>
            <person name="Lucas S."/>
            <person name="Copeland A."/>
            <person name="Lapidus A."/>
            <person name="Bruce D."/>
            <person name="Goodwin L."/>
            <person name="Pitluck S."/>
            <person name="Peters L."/>
            <person name="Kyrpides N."/>
            <person name="Mavromatis K."/>
            <person name="Ivanova N."/>
            <person name="Ovchinnikova G."/>
            <person name="Teshima H."/>
            <person name="Detter J.C."/>
            <person name="Tapia R."/>
            <person name="Han C."/>
            <person name="Land M."/>
            <person name="Hauser L."/>
            <person name="Markowitz V."/>
            <person name="Cheng J.-F."/>
            <person name="Hugenholtz P."/>
            <person name="Woyke T."/>
            <person name="Wu D."/>
            <person name="Gronow S."/>
            <person name="Wellnitz S."/>
            <person name="Schneider S."/>
            <person name="Klenk H.-P."/>
            <person name="Eisen J.A."/>
        </authorList>
    </citation>
    <scope>NUCLEOTIDE SEQUENCE [LARGE SCALE GENOMIC DNA]</scope>
    <source>
        <strain evidence="2">ATCC 35185 / DSM 20758 / VPI D19B-28</strain>
    </source>
</reference>
<dbReference type="KEGG" id="ssg:Selsp_0887"/>
<dbReference type="HOGENOM" id="CLU_2571917_0_0_9"/>
<keyword evidence="2" id="KW-1185">Reference proteome</keyword>
<protein>
    <submittedName>
        <fullName evidence="1">Uncharacterized protein</fullName>
    </submittedName>
</protein>
<organism evidence="1 2">
    <name type="scientific">Selenomonas sputigena (strain ATCC 35185 / DSM 20758 / CCUG 44933 / VPI D19B-28)</name>
    <dbReference type="NCBI Taxonomy" id="546271"/>
    <lineage>
        <taxon>Bacteria</taxon>
        <taxon>Bacillati</taxon>
        <taxon>Bacillota</taxon>
        <taxon>Negativicutes</taxon>
        <taxon>Selenomonadales</taxon>
        <taxon>Selenomonadaceae</taxon>
        <taxon>Selenomonas</taxon>
    </lineage>
</organism>
<gene>
    <name evidence="1" type="ordered locus">Selsp_0887</name>
</gene>
<dbReference type="RefSeq" id="WP_013740718.1">
    <property type="nucleotide sequence ID" value="NC_015437.1"/>
</dbReference>
<name>F4EZU4_SELS3</name>
<dbReference type="Proteomes" id="UP000011124">
    <property type="component" value="Chromosome"/>
</dbReference>
<sequence length="81" mass="9337">MMHDEPMEGASRFAFGLPAQYLGAEVFRFAPQWEEDISASYTKNSNRLDYKSGVFRYDGNTMRSRQGGDWPSFFIRMAAQL</sequence>